<keyword evidence="1" id="KW-0150">Chloroplast</keyword>
<reference evidence="1" key="1">
    <citation type="submission" date="2007-04" db="EMBL/GenBank/DDBJ databases">
        <authorList>
            <person name="Noh E.W."/>
            <person name="Lee J.S."/>
            <person name="Choi Y.I."/>
            <person name="Han M.S."/>
            <person name="Yi Y.S."/>
            <person name="Han S.U."/>
        </authorList>
    </citation>
    <scope>NUCLEOTIDE SEQUENCE</scope>
</reference>
<accession>A4QMI3</accession>
<geneLocation type="chloroplast" evidence="1"/>
<organism evidence="1">
    <name type="scientific">Pinus koraiensis</name>
    <name type="common">Korean pine</name>
    <dbReference type="NCBI Taxonomy" id="88728"/>
    <lineage>
        <taxon>Eukaryota</taxon>
        <taxon>Viridiplantae</taxon>
        <taxon>Streptophyta</taxon>
        <taxon>Embryophyta</taxon>
        <taxon>Tracheophyta</taxon>
        <taxon>Spermatophyta</taxon>
        <taxon>Pinopsida</taxon>
        <taxon>Pinidae</taxon>
        <taxon>Conifers I</taxon>
        <taxon>Pinales</taxon>
        <taxon>Pinaceae</taxon>
        <taxon>Pinus</taxon>
        <taxon>Pinus subgen. Strobus</taxon>
    </lineage>
</organism>
<protein>
    <submittedName>
        <fullName evidence="1">ORF69a</fullName>
    </submittedName>
</protein>
<dbReference type="AlphaFoldDB" id="A4QMI3"/>
<keyword evidence="1" id="KW-0934">Plastid</keyword>
<sequence>MKVSGKVFIREQIRYLNLVSSGGTRIELLSQKNGKSYTKIRSMTAIQKLEKEKKRYFLSKTYSSLPNKG</sequence>
<evidence type="ECO:0000313" key="1">
    <source>
        <dbReference type="EMBL" id="ABP35309.1"/>
    </source>
</evidence>
<dbReference type="EMBL" id="AY228468">
    <property type="protein sequence ID" value="ABP35309.1"/>
    <property type="molecule type" value="Genomic_DNA"/>
</dbReference>
<proteinExistence type="predicted"/>
<name>A4QMI3_PINKO</name>